<evidence type="ECO:0000313" key="1">
    <source>
        <dbReference type="EMBL" id="KAK6729529.1"/>
    </source>
</evidence>
<reference evidence="1 2" key="1">
    <citation type="submission" date="2023-08" db="EMBL/GenBank/DDBJ databases">
        <title>A Necator americanus chromosomal reference genome.</title>
        <authorList>
            <person name="Ilik V."/>
            <person name="Petrzelkova K.J."/>
            <person name="Pardy F."/>
            <person name="Fuh T."/>
            <person name="Niatou-Singa F.S."/>
            <person name="Gouil Q."/>
            <person name="Baker L."/>
            <person name="Ritchie M.E."/>
            <person name="Jex A.R."/>
            <person name="Gazzola D."/>
            <person name="Li H."/>
            <person name="Toshio Fujiwara R."/>
            <person name="Zhan B."/>
            <person name="Aroian R.V."/>
            <person name="Pafco B."/>
            <person name="Schwarz E.M."/>
        </authorList>
    </citation>
    <scope>NUCLEOTIDE SEQUENCE [LARGE SCALE GENOMIC DNA]</scope>
    <source>
        <strain evidence="1 2">Aroian</strain>
        <tissue evidence="1">Whole animal</tissue>
    </source>
</reference>
<keyword evidence="2" id="KW-1185">Reference proteome</keyword>
<dbReference type="EMBL" id="JAVFWL010000001">
    <property type="protein sequence ID" value="KAK6729529.1"/>
    <property type="molecule type" value="Genomic_DNA"/>
</dbReference>
<dbReference type="Proteomes" id="UP001303046">
    <property type="component" value="Unassembled WGS sequence"/>
</dbReference>
<evidence type="ECO:0000313" key="2">
    <source>
        <dbReference type="Proteomes" id="UP001303046"/>
    </source>
</evidence>
<evidence type="ECO:0008006" key="3">
    <source>
        <dbReference type="Google" id="ProtNLM"/>
    </source>
</evidence>
<name>A0ABR1BT15_NECAM</name>
<comment type="caution">
    <text evidence="1">The sequence shown here is derived from an EMBL/GenBank/DDBJ whole genome shotgun (WGS) entry which is preliminary data.</text>
</comment>
<organism evidence="1 2">
    <name type="scientific">Necator americanus</name>
    <name type="common">Human hookworm</name>
    <dbReference type="NCBI Taxonomy" id="51031"/>
    <lineage>
        <taxon>Eukaryota</taxon>
        <taxon>Metazoa</taxon>
        <taxon>Ecdysozoa</taxon>
        <taxon>Nematoda</taxon>
        <taxon>Chromadorea</taxon>
        <taxon>Rhabditida</taxon>
        <taxon>Rhabditina</taxon>
        <taxon>Rhabditomorpha</taxon>
        <taxon>Strongyloidea</taxon>
        <taxon>Ancylostomatidae</taxon>
        <taxon>Bunostominae</taxon>
        <taxon>Necator</taxon>
    </lineage>
</organism>
<proteinExistence type="predicted"/>
<accession>A0ABR1BT15</accession>
<sequence>MATSKSCGKTASVDLRILFDSVENAGIINSVRASRPGIVFEVCVSACEASEPTLDSPDGSGVLALKSPLYDVIYTS</sequence>
<gene>
    <name evidence="1" type="primary">Necator_chrI.g2654</name>
    <name evidence="1" type="ORF">RB195_006526</name>
</gene>
<protein>
    <recommendedName>
        <fullName evidence="3">ZP domain-containing protein</fullName>
    </recommendedName>
</protein>